<dbReference type="InterPro" id="IPR003593">
    <property type="entry name" value="AAA+_ATPase"/>
</dbReference>
<reference evidence="5 6" key="1">
    <citation type="submission" date="2020-07" db="EMBL/GenBank/DDBJ databases">
        <title>Moheibacter lacus sp. nov., a member of the family Flavobacteriaceae isolated from freshwater lake sediment.</title>
        <authorList>
            <person name="Liu Y."/>
        </authorList>
    </citation>
    <scope>NUCLEOTIDE SEQUENCE [LARGE SCALE GENOMIC DNA]</scope>
    <source>
        <strain evidence="5 6">BDHS18</strain>
    </source>
</reference>
<dbReference type="AlphaFoldDB" id="A0A838ZTA1"/>
<dbReference type="InterPro" id="IPR003439">
    <property type="entry name" value="ABC_transporter-like_ATP-bd"/>
</dbReference>
<dbReference type="InterPro" id="IPR027417">
    <property type="entry name" value="P-loop_NTPase"/>
</dbReference>
<organism evidence="5 6">
    <name type="scientific">Moheibacter lacus</name>
    <dbReference type="NCBI Taxonomy" id="2745851"/>
    <lineage>
        <taxon>Bacteria</taxon>
        <taxon>Pseudomonadati</taxon>
        <taxon>Bacteroidota</taxon>
        <taxon>Flavobacteriia</taxon>
        <taxon>Flavobacteriales</taxon>
        <taxon>Weeksellaceae</taxon>
        <taxon>Moheibacter</taxon>
    </lineage>
</organism>
<comment type="caution">
    <text evidence="5">The sequence shown here is derived from an EMBL/GenBank/DDBJ whole genome shotgun (WGS) entry which is preliminary data.</text>
</comment>
<feature type="domain" description="ABC transporter" evidence="4">
    <location>
        <begin position="5"/>
        <end position="241"/>
    </location>
</feature>
<accession>A0A838ZTA1</accession>
<keyword evidence="2" id="KW-0547">Nucleotide-binding</keyword>
<evidence type="ECO:0000259" key="4">
    <source>
        <dbReference type="PROSITE" id="PS50893"/>
    </source>
</evidence>
<evidence type="ECO:0000313" key="5">
    <source>
        <dbReference type="EMBL" id="MBA5630215.1"/>
    </source>
</evidence>
<protein>
    <submittedName>
        <fullName evidence="5">ABC transporter ATP-binding protein</fullName>
    </submittedName>
</protein>
<dbReference type="GO" id="GO:0016887">
    <property type="term" value="F:ATP hydrolysis activity"/>
    <property type="evidence" value="ECO:0007669"/>
    <property type="project" value="InterPro"/>
</dbReference>
<gene>
    <name evidence="5" type="ORF">HU137_10560</name>
</gene>
<dbReference type="Gene3D" id="3.40.50.300">
    <property type="entry name" value="P-loop containing nucleotide triphosphate hydrolases"/>
    <property type="match status" value="1"/>
</dbReference>
<evidence type="ECO:0000256" key="2">
    <source>
        <dbReference type="ARBA" id="ARBA00022741"/>
    </source>
</evidence>
<keyword evidence="1" id="KW-0813">Transport</keyword>
<dbReference type="Proteomes" id="UP000552241">
    <property type="component" value="Unassembled WGS sequence"/>
</dbReference>
<dbReference type="PROSITE" id="PS50893">
    <property type="entry name" value="ABC_TRANSPORTER_2"/>
    <property type="match status" value="1"/>
</dbReference>
<dbReference type="RefSeq" id="WP_182043815.1">
    <property type="nucleotide sequence ID" value="NZ_JACDZE010000003.1"/>
</dbReference>
<name>A0A838ZTA1_9FLAO</name>
<dbReference type="SMART" id="SM00382">
    <property type="entry name" value="AAA"/>
    <property type="match status" value="1"/>
</dbReference>
<keyword evidence="6" id="KW-1185">Reference proteome</keyword>
<proteinExistence type="predicted"/>
<sequence>MNESILHINNLSIGYSKPICSNIQANVKKGELVGLTGKNGSGKSTLIRSLLGLELLLSGEIFLQGENLKNWEVKKRSQKIAAVFSRLNQVPAIPVFDLVALGRLPFHSNFSKLNSNDKDWIHHAIELVGIVDLKNRFANQLSDGQLQMVMIARALAQDTELVLMDEPTSHLDIENQFKIFELIHKLSEETEKTFIVASHQIELVLQNASQIWWLDDGEFHAGLPEQIAYEQQIFEKLSQEKIRFDYAMGSFRFQHLKNKKVNLVTDGSDLAYWVKHALERNGFEVSNDSALKVIVNKGFVYLDDFKLKSLRSLIEKINKNE</sequence>
<evidence type="ECO:0000256" key="1">
    <source>
        <dbReference type="ARBA" id="ARBA00022448"/>
    </source>
</evidence>
<dbReference type="EMBL" id="JACDZE010000003">
    <property type="protein sequence ID" value="MBA5630215.1"/>
    <property type="molecule type" value="Genomic_DNA"/>
</dbReference>
<dbReference type="Pfam" id="PF00005">
    <property type="entry name" value="ABC_tran"/>
    <property type="match status" value="1"/>
</dbReference>
<dbReference type="SUPFAM" id="SSF52540">
    <property type="entry name" value="P-loop containing nucleoside triphosphate hydrolases"/>
    <property type="match status" value="1"/>
</dbReference>
<dbReference type="CDD" id="cd03214">
    <property type="entry name" value="ABC_Iron-Siderophores_B12_Hemin"/>
    <property type="match status" value="1"/>
</dbReference>
<dbReference type="InterPro" id="IPR050153">
    <property type="entry name" value="Metal_Ion_Import_ABC"/>
</dbReference>
<evidence type="ECO:0000313" key="6">
    <source>
        <dbReference type="Proteomes" id="UP000552241"/>
    </source>
</evidence>
<dbReference type="GO" id="GO:0005524">
    <property type="term" value="F:ATP binding"/>
    <property type="evidence" value="ECO:0007669"/>
    <property type="project" value="UniProtKB-KW"/>
</dbReference>
<dbReference type="PANTHER" id="PTHR42734">
    <property type="entry name" value="METAL TRANSPORT SYSTEM ATP-BINDING PROTEIN TM_0124-RELATED"/>
    <property type="match status" value="1"/>
</dbReference>
<keyword evidence="3 5" id="KW-0067">ATP-binding</keyword>
<evidence type="ECO:0000256" key="3">
    <source>
        <dbReference type="ARBA" id="ARBA00022840"/>
    </source>
</evidence>